<proteinExistence type="predicted"/>
<organism evidence="4 5">
    <name type="scientific">Streptomyces kronopolitis</name>
    <dbReference type="NCBI Taxonomy" id="1612435"/>
    <lineage>
        <taxon>Bacteria</taxon>
        <taxon>Bacillati</taxon>
        <taxon>Actinomycetota</taxon>
        <taxon>Actinomycetes</taxon>
        <taxon>Kitasatosporales</taxon>
        <taxon>Streptomycetaceae</taxon>
        <taxon>Streptomyces</taxon>
    </lineage>
</organism>
<dbReference type="Proteomes" id="UP000600080">
    <property type="component" value="Unassembled WGS sequence"/>
</dbReference>
<dbReference type="GeneID" id="301547665"/>
<keyword evidence="2" id="KW-0472">Membrane</keyword>
<evidence type="ECO:0000259" key="3">
    <source>
        <dbReference type="SMART" id="SM00014"/>
    </source>
</evidence>
<keyword evidence="2" id="KW-1133">Transmembrane helix</keyword>
<feature type="transmembrane region" description="Helical" evidence="2">
    <location>
        <begin position="184"/>
        <end position="203"/>
    </location>
</feature>
<name>A0ABQ2J5U5_9ACTN</name>
<feature type="transmembrane region" description="Helical" evidence="2">
    <location>
        <begin position="86"/>
        <end position="105"/>
    </location>
</feature>
<keyword evidence="2" id="KW-0812">Transmembrane</keyword>
<dbReference type="InterPro" id="IPR036938">
    <property type="entry name" value="PAP2/HPO_sf"/>
</dbReference>
<evidence type="ECO:0000256" key="2">
    <source>
        <dbReference type="SAM" id="Phobius"/>
    </source>
</evidence>
<keyword evidence="5" id="KW-1185">Reference proteome</keyword>
<comment type="caution">
    <text evidence="4">The sequence shown here is derived from an EMBL/GenBank/DDBJ whole genome shotgun (WGS) entry which is preliminary data.</text>
</comment>
<sequence length="249" mass="26262">MPTTPHPAARTSAVDAARRPAPAPPRTGALALLCGTLLGFFGLLLTLVVLRWGPLLSLDTALAQRLHRTAVTAPAWTHRNRVLSDWVWDPWTMRALLAVAVGLLLRRGERLLAVWVAATALLGTGLQQAVKALVGRARPVWPDPVDSASFAAFPSGHALSAMVAGALILWLLRLRGIPARWRWAAGAVVAVSVVGVGFTRVFLGVHWPSDVVGGWLLGGALVAGSVAAYHAYGATGVRPGGAQRTGWRS</sequence>
<feature type="transmembrane region" description="Helical" evidence="2">
    <location>
        <begin position="112"/>
        <end position="130"/>
    </location>
</feature>
<dbReference type="Pfam" id="PF01569">
    <property type="entry name" value="PAP2"/>
    <property type="match status" value="1"/>
</dbReference>
<evidence type="ECO:0000313" key="5">
    <source>
        <dbReference type="Proteomes" id="UP000600080"/>
    </source>
</evidence>
<dbReference type="PANTHER" id="PTHR14969:SF13">
    <property type="entry name" value="AT30094P"/>
    <property type="match status" value="1"/>
</dbReference>
<feature type="transmembrane region" description="Helical" evidence="2">
    <location>
        <begin position="150"/>
        <end position="172"/>
    </location>
</feature>
<dbReference type="CDD" id="cd03392">
    <property type="entry name" value="PAP2_like_2"/>
    <property type="match status" value="1"/>
</dbReference>
<dbReference type="SMART" id="SM00014">
    <property type="entry name" value="acidPPc"/>
    <property type="match status" value="1"/>
</dbReference>
<feature type="region of interest" description="Disordered" evidence="1">
    <location>
        <begin position="1"/>
        <end position="22"/>
    </location>
</feature>
<accession>A0ABQ2J5U5</accession>
<dbReference type="InterPro" id="IPR000326">
    <property type="entry name" value="PAP2/HPO"/>
</dbReference>
<feature type="transmembrane region" description="Helical" evidence="2">
    <location>
        <begin position="28"/>
        <end position="50"/>
    </location>
</feature>
<dbReference type="Gene3D" id="1.20.144.10">
    <property type="entry name" value="Phosphatidic acid phosphatase type 2/haloperoxidase"/>
    <property type="match status" value="1"/>
</dbReference>
<gene>
    <name evidence="4" type="ORF">GCM10012285_18240</name>
</gene>
<evidence type="ECO:0000313" key="4">
    <source>
        <dbReference type="EMBL" id="GGN40317.1"/>
    </source>
</evidence>
<reference evidence="5" key="1">
    <citation type="journal article" date="2019" name="Int. J. Syst. Evol. Microbiol.">
        <title>The Global Catalogue of Microorganisms (GCM) 10K type strain sequencing project: providing services to taxonomists for standard genome sequencing and annotation.</title>
        <authorList>
            <consortium name="The Broad Institute Genomics Platform"/>
            <consortium name="The Broad Institute Genome Sequencing Center for Infectious Disease"/>
            <person name="Wu L."/>
            <person name="Ma J."/>
        </authorList>
    </citation>
    <scope>NUCLEOTIDE SEQUENCE [LARGE SCALE GENOMIC DNA]</scope>
    <source>
        <strain evidence="5">CGMCC 4.7323</strain>
    </source>
</reference>
<dbReference type="RefSeq" id="WP_189097057.1">
    <property type="nucleotide sequence ID" value="NZ_BMND01000005.1"/>
</dbReference>
<dbReference type="SUPFAM" id="SSF48317">
    <property type="entry name" value="Acid phosphatase/Vanadium-dependent haloperoxidase"/>
    <property type="match status" value="1"/>
</dbReference>
<feature type="domain" description="Phosphatidic acid phosphatase type 2/haloperoxidase" evidence="3">
    <location>
        <begin position="112"/>
        <end position="226"/>
    </location>
</feature>
<protein>
    <submittedName>
        <fullName evidence="4">Phosphatase PAP2 family protein</fullName>
    </submittedName>
</protein>
<dbReference type="EMBL" id="BMND01000005">
    <property type="protein sequence ID" value="GGN40317.1"/>
    <property type="molecule type" value="Genomic_DNA"/>
</dbReference>
<feature type="transmembrane region" description="Helical" evidence="2">
    <location>
        <begin position="215"/>
        <end position="234"/>
    </location>
</feature>
<dbReference type="PANTHER" id="PTHR14969">
    <property type="entry name" value="SPHINGOSINE-1-PHOSPHATE PHOSPHOHYDROLASE"/>
    <property type="match status" value="1"/>
</dbReference>
<evidence type="ECO:0000256" key="1">
    <source>
        <dbReference type="SAM" id="MobiDB-lite"/>
    </source>
</evidence>